<dbReference type="InterPro" id="IPR035383">
    <property type="entry name" value="MauJ"/>
</dbReference>
<evidence type="ECO:0000313" key="1">
    <source>
        <dbReference type="EMBL" id="GGU39647.1"/>
    </source>
</evidence>
<evidence type="ECO:0008006" key="3">
    <source>
        <dbReference type="Google" id="ProtNLM"/>
    </source>
</evidence>
<proteinExistence type="predicted"/>
<dbReference type="RefSeq" id="WP_189254738.1">
    <property type="nucleotide sequence ID" value="NZ_BMRE01000013.1"/>
</dbReference>
<dbReference type="EMBL" id="BMRE01000013">
    <property type="protein sequence ID" value="GGU39647.1"/>
    <property type="molecule type" value="Genomic_DNA"/>
</dbReference>
<gene>
    <name evidence="1" type="ORF">GCM10010178_34950</name>
</gene>
<dbReference type="Pfam" id="PF17419">
    <property type="entry name" value="MauJ"/>
    <property type="match status" value="1"/>
</dbReference>
<organism evidence="1 2">
    <name type="scientific">Lentzea flava</name>
    <dbReference type="NCBI Taxonomy" id="103732"/>
    <lineage>
        <taxon>Bacteria</taxon>
        <taxon>Bacillati</taxon>
        <taxon>Actinomycetota</taxon>
        <taxon>Actinomycetes</taxon>
        <taxon>Pseudonocardiales</taxon>
        <taxon>Pseudonocardiaceae</taxon>
        <taxon>Lentzea</taxon>
    </lineage>
</organism>
<reference evidence="2" key="1">
    <citation type="journal article" date="2019" name="Int. J. Syst. Evol. Microbiol.">
        <title>The Global Catalogue of Microorganisms (GCM) 10K type strain sequencing project: providing services to taxonomists for standard genome sequencing and annotation.</title>
        <authorList>
            <consortium name="The Broad Institute Genomics Platform"/>
            <consortium name="The Broad Institute Genome Sequencing Center for Infectious Disease"/>
            <person name="Wu L."/>
            <person name="Ma J."/>
        </authorList>
    </citation>
    <scope>NUCLEOTIDE SEQUENCE [LARGE SCALE GENOMIC DNA]</scope>
    <source>
        <strain evidence="2">JCM 3296</strain>
    </source>
</reference>
<keyword evidence="2" id="KW-1185">Reference proteome</keyword>
<sequence>MIDSSRIGCAIYVPGMSSYTLEPFVVDDKWFLHHLTTENLFIPFVLPDGWKDTWDEDPTSLSGDTASFDEAVMLANCISYDHEVPTVVQPFADGRAPSYDAVGFPRKWIDPGKSYAEALITASEAAVDVRFTDCLRFRYSDDSLNEFGGRFQGKAEPLAMYGMALRQVDLLAEYLCLYRICEWADGVNGKKFINNNVDAIAGHDFGELWLEHLTLERERPKRNVFEEYQERAVGRLEALRTGGEEDIGKYLYGFRNGLAHGKSDLLVQDFGASVDRVAQELPLLRLLCRLAIAG</sequence>
<accession>A0ABQ2UKZ8</accession>
<dbReference type="Proteomes" id="UP000649573">
    <property type="component" value="Unassembled WGS sequence"/>
</dbReference>
<name>A0ABQ2UKZ8_9PSEU</name>
<comment type="caution">
    <text evidence="1">The sequence shown here is derived from an EMBL/GenBank/DDBJ whole genome shotgun (WGS) entry which is preliminary data.</text>
</comment>
<protein>
    <recommendedName>
        <fullName evidence="3">Apea-like HEPN domain-containing protein</fullName>
    </recommendedName>
</protein>
<evidence type="ECO:0000313" key="2">
    <source>
        <dbReference type="Proteomes" id="UP000649573"/>
    </source>
</evidence>